<dbReference type="PANTHER" id="PTHR34822:SF1">
    <property type="entry name" value="GRPB FAMILY PROTEIN"/>
    <property type="match status" value="1"/>
</dbReference>
<dbReference type="OrthoDB" id="9799092at2"/>
<dbReference type="SUPFAM" id="SSF81301">
    <property type="entry name" value="Nucleotidyltransferase"/>
    <property type="match status" value="1"/>
</dbReference>
<feature type="region of interest" description="Disordered" evidence="1">
    <location>
        <begin position="198"/>
        <end position="280"/>
    </location>
</feature>
<reference evidence="2 3" key="1">
    <citation type="submission" date="2019-06" db="EMBL/GenBank/DDBJ databases">
        <title>Sequencing the genomes of 1000 actinobacteria strains.</title>
        <authorList>
            <person name="Klenk H.-P."/>
        </authorList>
    </citation>
    <scope>NUCLEOTIDE SEQUENCE [LARGE SCALE GENOMIC DNA]</scope>
    <source>
        <strain evidence="2 3">DSM 45015</strain>
    </source>
</reference>
<comment type="caution">
    <text evidence="2">The sequence shown here is derived from an EMBL/GenBank/DDBJ whole genome shotgun (WGS) entry which is preliminary data.</text>
</comment>
<evidence type="ECO:0000313" key="3">
    <source>
        <dbReference type="Proteomes" id="UP000317422"/>
    </source>
</evidence>
<dbReference type="PANTHER" id="PTHR34822">
    <property type="entry name" value="GRPB DOMAIN PROTEIN (AFU_ORTHOLOGUE AFUA_1G01530)"/>
    <property type="match status" value="1"/>
</dbReference>
<proteinExistence type="predicted"/>
<dbReference type="Proteomes" id="UP000317422">
    <property type="component" value="Unassembled WGS sequence"/>
</dbReference>
<keyword evidence="3" id="KW-1185">Reference proteome</keyword>
<gene>
    <name evidence="2" type="ORF">FHX37_2554</name>
</gene>
<dbReference type="GO" id="GO:0016740">
    <property type="term" value="F:transferase activity"/>
    <property type="evidence" value="ECO:0007669"/>
    <property type="project" value="UniProtKB-KW"/>
</dbReference>
<dbReference type="EMBL" id="VFQC01000001">
    <property type="protein sequence ID" value="TQN32579.1"/>
    <property type="molecule type" value="Genomic_DNA"/>
</dbReference>
<dbReference type="InterPro" id="IPR043519">
    <property type="entry name" value="NT_sf"/>
</dbReference>
<organism evidence="2 3">
    <name type="scientific">Haloactinospora alba</name>
    <dbReference type="NCBI Taxonomy" id="405555"/>
    <lineage>
        <taxon>Bacteria</taxon>
        <taxon>Bacillati</taxon>
        <taxon>Actinomycetota</taxon>
        <taxon>Actinomycetes</taxon>
        <taxon>Streptosporangiales</taxon>
        <taxon>Nocardiopsidaceae</taxon>
        <taxon>Haloactinospora</taxon>
    </lineage>
</organism>
<sequence>MSHPRWDDTDSVFEPVRVAPVERGSKARVDLVSHDEDWHRVFASTADRLRPLPGVCSVEHVGSTSVRSIPAKPVIDINLAVNAIRTSEVTERLNELGFQLILLEPDWHEHWLFKRRAPATNLHVLPAGCSVLARDRAFRDLLTADRELADEYARLKRTLAHREWGSAQEYAEAKTEFIIGSLRCSGFDATCSTGRRCPTLIHGRSAPPADHRGQPRGETPAHDLPQLLLRKAATAPAREGNAPAPDAHVGDRHGDAPRELVSLPGSRPGRPVRPDGRPLR</sequence>
<evidence type="ECO:0000313" key="2">
    <source>
        <dbReference type="EMBL" id="TQN32579.1"/>
    </source>
</evidence>
<protein>
    <submittedName>
        <fullName evidence="2">GrpB-like predicted nucleotidyltransferase (UPF0157 family)</fullName>
    </submittedName>
</protein>
<dbReference type="Pfam" id="PF04229">
    <property type="entry name" value="GrpB"/>
    <property type="match status" value="1"/>
</dbReference>
<feature type="compositionally biased region" description="Basic and acidic residues" evidence="1">
    <location>
        <begin position="248"/>
        <end position="258"/>
    </location>
</feature>
<dbReference type="RefSeq" id="WP_141924053.1">
    <property type="nucleotide sequence ID" value="NZ_VFQC01000001.1"/>
</dbReference>
<accession>A0A543NL89</accession>
<name>A0A543NL89_9ACTN</name>
<dbReference type="Gene3D" id="3.30.460.10">
    <property type="entry name" value="Beta Polymerase, domain 2"/>
    <property type="match status" value="1"/>
</dbReference>
<feature type="compositionally biased region" description="Basic and acidic residues" evidence="1">
    <location>
        <begin position="209"/>
        <end position="221"/>
    </location>
</feature>
<keyword evidence="2" id="KW-0808">Transferase</keyword>
<dbReference type="AlphaFoldDB" id="A0A543NL89"/>
<evidence type="ECO:0000256" key="1">
    <source>
        <dbReference type="SAM" id="MobiDB-lite"/>
    </source>
</evidence>
<dbReference type="InterPro" id="IPR007344">
    <property type="entry name" value="GrpB/CoaE"/>
</dbReference>